<dbReference type="InterPro" id="IPR000352">
    <property type="entry name" value="Pep_chain_release_fac_I"/>
</dbReference>
<dbReference type="AlphaFoldDB" id="A0A1F5SHX2"/>
<protein>
    <recommendedName>
        <fullName evidence="4 5">Peptide chain release factor 2</fullName>
        <shortName evidence="4">RF-2</shortName>
    </recommendedName>
</protein>
<comment type="caution">
    <text evidence="8">The sequence shown here is derived from an EMBL/GenBank/DDBJ whole genome shotgun (WGS) entry which is preliminary data.</text>
</comment>
<evidence type="ECO:0000259" key="7">
    <source>
        <dbReference type="PROSITE" id="PS00745"/>
    </source>
</evidence>
<dbReference type="Pfam" id="PF00472">
    <property type="entry name" value="RF-1"/>
    <property type="match status" value="1"/>
</dbReference>
<keyword evidence="6" id="KW-0175">Coiled coil</keyword>
<sequence>MENLLKNIEELRERLAATRRLLDIDEKKIEVSSKKLEINKPDFWNNRERAVEISKNVESLEAEIGEWDEFSAEVNDLEELTAMAAAEGDTSVEADVNKKYEELKKKFERLEFYILFSGKYDQGNAILSVHAGTGGVDAQDWAEILERMFLRFAEKKGWRAEMIDRTVGNEAGIKSVTVHIKGRWAYGYLRGEAGVHRLVRISPFDAEAMRHTSFALVEVIPELPEAEDIELKEDELRVDVYRSSGPGGQSVNTTDSAVRVTHKPTGIVVACQNERSQHQNRETALKILKSKLYQFQEEKRAAEERNIRGEVQKAEWGKQIRSYVMQPYKMVKDHRTNHETQDIDGVLGGSLGAFTESYLRWKREK</sequence>
<feature type="domain" description="Prokaryotic-type class I peptide chain release factors" evidence="7">
    <location>
        <begin position="242"/>
        <end position="258"/>
    </location>
</feature>
<dbReference type="Gene3D" id="3.30.70.1660">
    <property type="match status" value="1"/>
</dbReference>
<dbReference type="Gene3D" id="3.30.160.20">
    <property type="match status" value="1"/>
</dbReference>
<dbReference type="GO" id="GO:0016149">
    <property type="term" value="F:translation release factor activity, codon specific"/>
    <property type="evidence" value="ECO:0007669"/>
    <property type="project" value="UniProtKB-UniRule"/>
</dbReference>
<dbReference type="PANTHER" id="PTHR43116">
    <property type="entry name" value="PEPTIDE CHAIN RELEASE FACTOR 2"/>
    <property type="match status" value="1"/>
</dbReference>
<gene>
    <name evidence="4" type="primary">prfB</name>
    <name evidence="8" type="ORF">A2227_03185</name>
</gene>
<evidence type="ECO:0000256" key="1">
    <source>
        <dbReference type="ARBA" id="ARBA00010835"/>
    </source>
</evidence>
<dbReference type="InterPro" id="IPR004374">
    <property type="entry name" value="PrfB"/>
</dbReference>
<dbReference type="Gene3D" id="1.20.58.410">
    <property type="entry name" value="Release factor"/>
    <property type="match status" value="1"/>
</dbReference>
<dbReference type="InterPro" id="IPR045853">
    <property type="entry name" value="Pep_chain_release_fac_I_sf"/>
</dbReference>
<comment type="similarity">
    <text evidence="1 4">Belongs to the prokaryotic/mitochondrial release factor family.</text>
</comment>
<dbReference type="Proteomes" id="UP000178367">
    <property type="component" value="Unassembled WGS sequence"/>
</dbReference>
<dbReference type="STRING" id="1797994.A2227_03185"/>
<organism evidence="8 9">
    <name type="scientific">Candidatus Falkowbacteria bacterium RIFOXYA2_FULL_47_19</name>
    <dbReference type="NCBI Taxonomy" id="1797994"/>
    <lineage>
        <taxon>Bacteria</taxon>
        <taxon>Candidatus Falkowiibacteriota</taxon>
    </lineage>
</organism>
<dbReference type="PROSITE" id="PS00745">
    <property type="entry name" value="RF_PROK_I"/>
    <property type="match status" value="1"/>
</dbReference>
<dbReference type="HAMAP" id="MF_00094">
    <property type="entry name" value="Rel_fac_2"/>
    <property type="match status" value="1"/>
</dbReference>
<dbReference type="InterPro" id="IPR005139">
    <property type="entry name" value="PCRF"/>
</dbReference>
<evidence type="ECO:0000256" key="3">
    <source>
        <dbReference type="ARBA" id="ARBA00022917"/>
    </source>
</evidence>
<evidence type="ECO:0000256" key="2">
    <source>
        <dbReference type="ARBA" id="ARBA00022481"/>
    </source>
</evidence>
<reference evidence="8 9" key="1">
    <citation type="journal article" date="2016" name="Nat. Commun.">
        <title>Thousands of microbial genomes shed light on interconnected biogeochemical processes in an aquifer system.</title>
        <authorList>
            <person name="Anantharaman K."/>
            <person name="Brown C.T."/>
            <person name="Hug L.A."/>
            <person name="Sharon I."/>
            <person name="Castelle C.J."/>
            <person name="Probst A.J."/>
            <person name="Thomas B.C."/>
            <person name="Singh A."/>
            <person name="Wilkins M.J."/>
            <person name="Karaoz U."/>
            <person name="Brodie E.L."/>
            <person name="Williams K.H."/>
            <person name="Hubbard S.S."/>
            <person name="Banfield J.F."/>
        </authorList>
    </citation>
    <scope>NUCLEOTIDE SEQUENCE [LARGE SCALE GENOMIC DNA]</scope>
</reference>
<keyword evidence="4" id="KW-0963">Cytoplasm</keyword>
<dbReference type="SUPFAM" id="SSF75620">
    <property type="entry name" value="Release factor"/>
    <property type="match status" value="1"/>
</dbReference>
<feature type="modified residue" description="N5-methylglutamine" evidence="4">
    <location>
        <position position="249"/>
    </location>
</feature>
<keyword evidence="3 4" id="KW-0648">Protein biosynthesis</keyword>
<proteinExistence type="inferred from homology"/>
<comment type="function">
    <text evidence="4">Peptide chain release factor 2 directs the termination of translation in response to the peptide chain termination codons UGA and UAA.</text>
</comment>
<dbReference type="EMBL" id="MFGB01000016">
    <property type="protein sequence ID" value="OGF26264.1"/>
    <property type="molecule type" value="Genomic_DNA"/>
</dbReference>
<name>A0A1F5SHX2_9BACT</name>
<dbReference type="FunFam" id="3.30.160.20:FF:000010">
    <property type="entry name" value="Peptide chain release factor 2"/>
    <property type="match status" value="1"/>
</dbReference>
<evidence type="ECO:0000313" key="9">
    <source>
        <dbReference type="Proteomes" id="UP000178367"/>
    </source>
</evidence>
<dbReference type="GO" id="GO:0005737">
    <property type="term" value="C:cytoplasm"/>
    <property type="evidence" value="ECO:0007669"/>
    <property type="project" value="UniProtKB-SubCell"/>
</dbReference>
<dbReference type="SMART" id="SM00937">
    <property type="entry name" value="PCRF"/>
    <property type="match status" value="1"/>
</dbReference>
<comment type="subcellular location">
    <subcellularLocation>
        <location evidence="4">Cytoplasm</location>
    </subcellularLocation>
</comment>
<dbReference type="NCBIfam" id="TIGR00020">
    <property type="entry name" value="prfB"/>
    <property type="match status" value="1"/>
</dbReference>
<keyword evidence="2 4" id="KW-0488">Methylation</keyword>
<comment type="PTM">
    <text evidence="4">Methylated by PrmC. Methylation increases the termination efficiency of RF2.</text>
</comment>
<evidence type="ECO:0000313" key="8">
    <source>
        <dbReference type="EMBL" id="OGF26264.1"/>
    </source>
</evidence>
<evidence type="ECO:0000256" key="5">
    <source>
        <dbReference type="NCBIfam" id="TIGR00020"/>
    </source>
</evidence>
<evidence type="ECO:0000256" key="6">
    <source>
        <dbReference type="SAM" id="Coils"/>
    </source>
</evidence>
<feature type="coiled-coil region" evidence="6">
    <location>
        <begin position="1"/>
        <end position="28"/>
    </location>
</feature>
<dbReference type="Pfam" id="PF03462">
    <property type="entry name" value="PCRF"/>
    <property type="match status" value="1"/>
</dbReference>
<evidence type="ECO:0000256" key="4">
    <source>
        <dbReference type="HAMAP-Rule" id="MF_00094"/>
    </source>
</evidence>
<dbReference type="PANTHER" id="PTHR43116:SF3">
    <property type="entry name" value="CLASS I PEPTIDE CHAIN RELEASE FACTOR"/>
    <property type="match status" value="1"/>
</dbReference>
<accession>A0A1F5SHX2</accession>